<organism evidence="1 2">
    <name type="scientific">Striga hermonthica</name>
    <name type="common">Purple witchweed</name>
    <name type="synonym">Buchnera hermonthica</name>
    <dbReference type="NCBI Taxonomy" id="68872"/>
    <lineage>
        <taxon>Eukaryota</taxon>
        <taxon>Viridiplantae</taxon>
        <taxon>Streptophyta</taxon>
        <taxon>Embryophyta</taxon>
        <taxon>Tracheophyta</taxon>
        <taxon>Spermatophyta</taxon>
        <taxon>Magnoliopsida</taxon>
        <taxon>eudicotyledons</taxon>
        <taxon>Gunneridae</taxon>
        <taxon>Pentapetalae</taxon>
        <taxon>asterids</taxon>
        <taxon>lamiids</taxon>
        <taxon>Lamiales</taxon>
        <taxon>Orobanchaceae</taxon>
        <taxon>Buchnereae</taxon>
        <taxon>Striga</taxon>
    </lineage>
</organism>
<keyword evidence="2" id="KW-1185">Reference proteome</keyword>
<evidence type="ECO:0000313" key="2">
    <source>
        <dbReference type="Proteomes" id="UP001153555"/>
    </source>
</evidence>
<gene>
    <name evidence="1" type="ORF">SHERM_12250</name>
</gene>
<proteinExistence type="predicted"/>
<accession>A0A9N7MPS5</accession>
<reference evidence="1" key="1">
    <citation type="submission" date="2019-12" db="EMBL/GenBank/DDBJ databases">
        <authorList>
            <person name="Scholes J."/>
        </authorList>
    </citation>
    <scope>NUCLEOTIDE SEQUENCE</scope>
</reference>
<sequence length="67" mass="8066">LQDRQNRCCFLQIKRAFFSDARASCIKGRGIWRTRWLRICASWCVQRPQREAHVQRPDDARGKHLLR</sequence>
<feature type="non-terminal residue" evidence="1">
    <location>
        <position position="1"/>
    </location>
</feature>
<dbReference type="Proteomes" id="UP001153555">
    <property type="component" value="Unassembled WGS sequence"/>
</dbReference>
<comment type="caution">
    <text evidence="1">The sequence shown here is derived from an EMBL/GenBank/DDBJ whole genome shotgun (WGS) entry which is preliminary data.</text>
</comment>
<dbReference type="AlphaFoldDB" id="A0A9N7MPS5"/>
<name>A0A9N7MPS5_STRHE</name>
<dbReference type="EMBL" id="CACSLK010006441">
    <property type="protein sequence ID" value="CAA0810702.1"/>
    <property type="molecule type" value="Genomic_DNA"/>
</dbReference>
<feature type="non-terminal residue" evidence="1">
    <location>
        <position position="67"/>
    </location>
</feature>
<protein>
    <submittedName>
        <fullName evidence="1">Uncharacterized protein</fullName>
    </submittedName>
</protein>
<evidence type="ECO:0000313" key="1">
    <source>
        <dbReference type="EMBL" id="CAA0810702.1"/>
    </source>
</evidence>